<feature type="domain" description="Glycosyltransferase 2-like" evidence="1">
    <location>
        <begin position="44"/>
        <end position="169"/>
    </location>
</feature>
<dbReference type="Gene3D" id="3.90.550.10">
    <property type="entry name" value="Spore Coat Polysaccharide Biosynthesis Protein SpsA, Chain A"/>
    <property type="match status" value="1"/>
</dbReference>
<name>A0A7S4QIW7_9DINO</name>
<evidence type="ECO:0000259" key="1">
    <source>
        <dbReference type="Pfam" id="PF00535"/>
    </source>
</evidence>
<dbReference type="EMBL" id="HBNR01031022">
    <property type="protein sequence ID" value="CAE4585048.1"/>
    <property type="molecule type" value="Transcribed_RNA"/>
</dbReference>
<dbReference type="Pfam" id="PF00535">
    <property type="entry name" value="Glycos_transf_2"/>
    <property type="match status" value="1"/>
</dbReference>
<dbReference type="CDD" id="cd00761">
    <property type="entry name" value="Glyco_tranf_GTA_type"/>
    <property type="match status" value="1"/>
</dbReference>
<gene>
    <name evidence="2" type="ORF">AMON00008_LOCUS21174</name>
</gene>
<protein>
    <recommendedName>
        <fullName evidence="1">Glycosyltransferase 2-like domain-containing protein</fullName>
    </recommendedName>
</protein>
<reference evidence="2" key="1">
    <citation type="submission" date="2021-01" db="EMBL/GenBank/DDBJ databases">
        <authorList>
            <person name="Corre E."/>
            <person name="Pelletier E."/>
            <person name="Niang G."/>
            <person name="Scheremetjew M."/>
            <person name="Finn R."/>
            <person name="Kale V."/>
            <person name="Holt S."/>
            <person name="Cochrane G."/>
            <person name="Meng A."/>
            <person name="Brown T."/>
            <person name="Cohen L."/>
        </authorList>
    </citation>
    <scope>NUCLEOTIDE SEQUENCE</scope>
    <source>
        <strain evidence="2">CCMP3105</strain>
    </source>
</reference>
<evidence type="ECO:0000313" key="2">
    <source>
        <dbReference type="EMBL" id="CAE4585048.1"/>
    </source>
</evidence>
<accession>A0A7S4QIW7</accession>
<dbReference type="AlphaFoldDB" id="A0A7S4QIW7"/>
<proteinExistence type="predicted"/>
<dbReference type="InterPro" id="IPR029044">
    <property type="entry name" value="Nucleotide-diphossugar_trans"/>
</dbReference>
<sequence length="731" mass="82303">MEWWDQELFNGTGGAFHPELASKLRRPEKPSPTTWEELLEARVSVVCPTTDSRHEFHEQLWTVFEAQAWPDKELVIVETYTTRPSAFFTEKKKTDDRLVYMSFKVQPNGDWSIGLKRNICTHLASGTYMANFDDDDMYAPSYLEVMVNSLLEQKSEAITLSTYYVFDVRSGTFGWCDQRYASESTRYGYGFSYVFLRGAALCHPYPDKNMGEDFCFFNALRKRNRGTVLGGQRQVALHVDECGICCHTLHPKATSNTYAKRKVPIEEVEGLDIADLDLESYMNRFPQTQGMSRYIGKSEQREQKVTIHSTAGDFQLTLKVGDPVVEVQERLHGQMQCGGSPTEVHLHSSCPPCLQLKDGKLVVAEMQEFLAQVEDPGVEGPTSCPQSQEEVRAQAVLGSPALASTVRVGPRRAELWATLPAERWEEPDTEVIVSDMRNQDLSVSVRVHGIERLAGVRRAVIRQHGSQSEVGQRLAKEIRLAQRQEKEKGSYFEACNLSRWLLDSREFFTPGLQSLLDQVAVEQGHGLPVVRVYVADMEDAFLLVEVPLPASSHELRAVLGERLPTDVRLFPGHLQRCSGPGTPEPLGEEARLPSVVTADHLNGSVLDTIFATREMAIQAQEWCIALLSKDETQQLFDSLEAASDGNYNKYRVRMFDALYNTIYTPLLEAYGLPLDRKGVMMLSTSIQAHFSPMDYDMAQNWLQVEQLMRNQVGVKAAEASLAQIHAVWAQG</sequence>
<organism evidence="2">
    <name type="scientific">Alexandrium monilatum</name>
    <dbReference type="NCBI Taxonomy" id="311494"/>
    <lineage>
        <taxon>Eukaryota</taxon>
        <taxon>Sar</taxon>
        <taxon>Alveolata</taxon>
        <taxon>Dinophyceae</taxon>
        <taxon>Gonyaulacales</taxon>
        <taxon>Pyrocystaceae</taxon>
        <taxon>Alexandrium</taxon>
    </lineage>
</organism>
<dbReference type="InterPro" id="IPR001173">
    <property type="entry name" value="Glyco_trans_2-like"/>
</dbReference>
<dbReference type="SUPFAM" id="SSF53448">
    <property type="entry name" value="Nucleotide-diphospho-sugar transferases"/>
    <property type="match status" value="1"/>
</dbReference>